<sequence length="597" mass="70078">MTEDNDQELFSRKFQTREELLDEVKKFNKSKGYVISIKDSRKDRYVTLGCDRGGVYRDRRKTLITSQDRETSTRLIDCPFRIRGKKQEDGVWSLQLQNSFHNHDPCIDLCGHPTSRRLTKEEILDVEKMSMSGIQPRQILSSLRQKNPSLKAVSRTIYNMKSKIRTDKLDGRSMIKALFDELGHGGFTYNYKHDDGGNLTHVFFSHPKSISLTKSFPTVFVMDCTYKTNKYKIPLLDIIGVSSFNKSFYSCFAFLEKEREQDYVWALQMFSIMKGHSSDDLVIVTDRELTLMNAIRVVFPRAKHILCVWHIQKNVLSKCKGYFGKENWDDFVSAWNTVVYAKTEEAFDKAWDSFRVLYMDKKDAIDYIENSWIPYKERFVSAWTEKYAHFGNRASSRAEGAHAKLKGYLLVSTGDFRQVRDKISLAIDNEYQEIKTMLETERIRVPHKYRIPFFKNFVGRVSTFAMNKLYEQYEMAKFGKVKDICMMHYRSTMKLPCAHMMHGWKENALHLDLVDAQWRIDIRSLETSSTNTIDSVNEIEDLTDKLRDKYQHMPSFKRDEIKQKISFMLNVVEPILSDQMSNLIEDVEQVQSRERNH</sequence>
<dbReference type="InterPro" id="IPR052579">
    <property type="entry name" value="Zinc_finger_SWIM"/>
</dbReference>
<dbReference type="Pfam" id="PF10551">
    <property type="entry name" value="MULE"/>
    <property type="match status" value="1"/>
</dbReference>
<dbReference type="Proteomes" id="UP000813463">
    <property type="component" value="Chromosome 4"/>
</dbReference>
<protein>
    <submittedName>
        <fullName evidence="3">Protein FAR1-RELATED SEQUENCE 5-like</fullName>
    </submittedName>
</protein>
<gene>
    <name evidence="3" type="primary">LOC130472021</name>
</gene>
<dbReference type="GeneID" id="130472021"/>
<dbReference type="RefSeq" id="XP_056698403.1">
    <property type="nucleotide sequence ID" value="XM_056842425.1"/>
</dbReference>
<reference evidence="2" key="1">
    <citation type="journal article" date="2021" name="Nat. Commun.">
        <title>Genomic analyses provide insights into spinach domestication and the genetic basis of agronomic traits.</title>
        <authorList>
            <person name="Cai X."/>
            <person name="Sun X."/>
            <person name="Xu C."/>
            <person name="Sun H."/>
            <person name="Wang X."/>
            <person name="Ge C."/>
            <person name="Zhang Z."/>
            <person name="Wang Q."/>
            <person name="Fei Z."/>
            <person name="Jiao C."/>
            <person name="Wang Q."/>
        </authorList>
    </citation>
    <scope>NUCLEOTIDE SEQUENCE [LARGE SCALE GENOMIC DNA]</scope>
    <source>
        <strain evidence="2">cv. Varoflay</strain>
    </source>
</reference>
<dbReference type="InterPro" id="IPR018289">
    <property type="entry name" value="MULE_transposase_dom"/>
</dbReference>
<feature type="domain" description="MULE transposase" evidence="1">
    <location>
        <begin position="219"/>
        <end position="314"/>
    </location>
</feature>
<organism evidence="2 3">
    <name type="scientific">Spinacia oleracea</name>
    <name type="common">Spinach</name>
    <dbReference type="NCBI Taxonomy" id="3562"/>
    <lineage>
        <taxon>Eukaryota</taxon>
        <taxon>Viridiplantae</taxon>
        <taxon>Streptophyta</taxon>
        <taxon>Embryophyta</taxon>
        <taxon>Tracheophyta</taxon>
        <taxon>Spermatophyta</taxon>
        <taxon>Magnoliopsida</taxon>
        <taxon>eudicotyledons</taxon>
        <taxon>Gunneridae</taxon>
        <taxon>Pentapetalae</taxon>
        <taxon>Caryophyllales</taxon>
        <taxon>Chenopodiaceae</taxon>
        <taxon>Chenopodioideae</taxon>
        <taxon>Anserineae</taxon>
        <taxon>Spinacia</taxon>
    </lineage>
</organism>
<accession>A0ABM3RRZ9</accession>
<dbReference type="PANTHER" id="PTHR31569">
    <property type="entry name" value="SWIM-TYPE DOMAIN-CONTAINING PROTEIN"/>
    <property type="match status" value="1"/>
</dbReference>
<proteinExistence type="predicted"/>
<evidence type="ECO:0000313" key="2">
    <source>
        <dbReference type="Proteomes" id="UP000813463"/>
    </source>
</evidence>
<name>A0ABM3RRZ9_SPIOL</name>
<dbReference type="PANTHER" id="PTHR31569:SF4">
    <property type="entry name" value="SWIM-TYPE DOMAIN-CONTAINING PROTEIN"/>
    <property type="match status" value="1"/>
</dbReference>
<keyword evidence="2" id="KW-1185">Reference proteome</keyword>
<reference evidence="3" key="2">
    <citation type="submission" date="2025-08" db="UniProtKB">
        <authorList>
            <consortium name="RefSeq"/>
        </authorList>
    </citation>
    <scope>IDENTIFICATION</scope>
    <source>
        <tissue evidence="3">Leaf</tissue>
    </source>
</reference>
<evidence type="ECO:0000259" key="1">
    <source>
        <dbReference type="Pfam" id="PF10551"/>
    </source>
</evidence>
<evidence type="ECO:0000313" key="3">
    <source>
        <dbReference type="RefSeq" id="XP_056698403.1"/>
    </source>
</evidence>